<comment type="caution">
    <text evidence="2">The sequence shown here is derived from an EMBL/GenBank/DDBJ whole genome shotgun (WGS) entry which is preliminary data.</text>
</comment>
<keyword evidence="3" id="KW-1185">Reference proteome</keyword>
<feature type="domain" description="PilZ" evidence="1">
    <location>
        <begin position="16"/>
        <end position="98"/>
    </location>
</feature>
<evidence type="ECO:0000259" key="1">
    <source>
        <dbReference type="Pfam" id="PF07238"/>
    </source>
</evidence>
<sequence>MTHMTAITAGASGPSRRMAARHKMFEPVRLHRDGETWRAHLLDLSRTGARLHADLPPHVDQWVEVELFGLLLRGRVIWEKACRFGIRFDQALPDPLLQGLIETVVNAVSRPG</sequence>
<proteinExistence type="predicted"/>
<dbReference type="Gene3D" id="2.40.10.220">
    <property type="entry name" value="predicted glycosyltransferase like domains"/>
    <property type="match status" value="1"/>
</dbReference>
<dbReference type="GO" id="GO:0035438">
    <property type="term" value="F:cyclic-di-GMP binding"/>
    <property type="evidence" value="ECO:0007669"/>
    <property type="project" value="InterPro"/>
</dbReference>
<accession>A0A7W6GQZ9</accession>
<dbReference type="Pfam" id="PF07238">
    <property type="entry name" value="PilZ"/>
    <property type="match status" value="1"/>
</dbReference>
<reference evidence="2 3" key="1">
    <citation type="submission" date="2020-08" db="EMBL/GenBank/DDBJ databases">
        <title>Genomic Encyclopedia of Type Strains, Phase IV (KMG-IV): sequencing the most valuable type-strain genomes for metagenomic binning, comparative biology and taxonomic classification.</title>
        <authorList>
            <person name="Goeker M."/>
        </authorList>
    </citation>
    <scope>NUCLEOTIDE SEQUENCE [LARGE SCALE GENOMIC DNA]</scope>
    <source>
        <strain evidence="2 3">DSM 29348</strain>
    </source>
</reference>
<dbReference type="Proteomes" id="UP000552757">
    <property type="component" value="Unassembled WGS sequence"/>
</dbReference>
<dbReference type="EMBL" id="JACIEB010000005">
    <property type="protein sequence ID" value="MBB3982579.1"/>
    <property type="molecule type" value="Genomic_DNA"/>
</dbReference>
<organism evidence="2 3">
    <name type="scientific">Sphingobium fontiphilum</name>
    <dbReference type="NCBI Taxonomy" id="944425"/>
    <lineage>
        <taxon>Bacteria</taxon>
        <taxon>Pseudomonadati</taxon>
        <taxon>Pseudomonadota</taxon>
        <taxon>Alphaproteobacteria</taxon>
        <taxon>Sphingomonadales</taxon>
        <taxon>Sphingomonadaceae</taxon>
        <taxon>Sphingobium</taxon>
    </lineage>
</organism>
<name>A0A7W6GQZ9_9SPHN</name>
<evidence type="ECO:0000313" key="2">
    <source>
        <dbReference type="EMBL" id="MBB3982579.1"/>
    </source>
</evidence>
<dbReference type="RefSeq" id="WP_246344565.1">
    <property type="nucleotide sequence ID" value="NZ_JACIEB010000005.1"/>
</dbReference>
<dbReference type="InterPro" id="IPR009875">
    <property type="entry name" value="PilZ_domain"/>
</dbReference>
<dbReference type="SUPFAM" id="SSF141371">
    <property type="entry name" value="PilZ domain-like"/>
    <property type="match status" value="1"/>
</dbReference>
<protein>
    <recommendedName>
        <fullName evidence="1">PilZ domain-containing protein</fullName>
    </recommendedName>
</protein>
<gene>
    <name evidence="2" type="ORF">GGR44_002245</name>
</gene>
<dbReference type="AlphaFoldDB" id="A0A7W6GQZ9"/>
<evidence type="ECO:0000313" key="3">
    <source>
        <dbReference type="Proteomes" id="UP000552757"/>
    </source>
</evidence>